<gene>
    <name evidence="3" type="ORF">CJD36_006235</name>
</gene>
<dbReference type="RefSeq" id="WP_105038276.1">
    <property type="nucleotide sequence ID" value="NZ_PPSL01000002.1"/>
</dbReference>
<feature type="signal peptide" evidence="1">
    <location>
        <begin position="1"/>
        <end position="22"/>
    </location>
</feature>
<dbReference type="AlphaFoldDB" id="A0A2S7SXR3"/>
<keyword evidence="4" id="KW-1185">Reference proteome</keyword>
<dbReference type="Pfam" id="PF13568">
    <property type="entry name" value="OMP_b-brl_2"/>
    <property type="match status" value="1"/>
</dbReference>
<evidence type="ECO:0000313" key="3">
    <source>
        <dbReference type="EMBL" id="PQJ11397.1"/>
    </source>
</evidence>
<dbReference type="OrthoDB" id="947434at2"/>
<dbReference type="InterPro" id="IPR025665">
    <property type="entry name" value="Beta-barrel_OMP_2"/>
</dbReference>
<dbReference type="Proteomes" id="UP000239872">
    <property type="component" value="Unassembled WGS sequence"/>
</dbReference>
<keyword evidence="1" id="KW-0732">Signal</keyword>
<feature type="chain" id="PRO_5015487219" evidence="1">
    <location>
        <begin position="23"/>
        <end position="215"/>
    </location>
</feature>
<evidence type="ECO:0000313" key="4">
    <source>
        <dbReference type="Proteomes" id="UP000239872"/>
    </source>
</evidence>
<accession>A0A2S7SXR3</accession>
<feature type="domain" description="Outer membrane protein beta-barrel" evidence="2">
    <location>
        <begin position="22"/>
        <end position="190"/>
    </location>
</feature>
<comment type="caution">
    <text evidence="3">The sequence shown here is derived from an EMBL/GenBank/DDBJ whole genome shotgun (WGS) entry which is preliminary data.</text>
</comment>
<proteinExistence type="predicted"/>
<evidence type="ECO:0000256" key="1">
    <source>
        <dbReference type="SAM" id="SignalP"/>
    </source>
</evidence>
<evidence type="ECO:0000259" key="2">
    <source>
        <dbReference type="Pfam" id="PF13568"/>
    </source>
</evidence>
<sequence length="215" mass="23767">MRNKTLVALGIALLSITGNVMAQDVPAEKRGEKFYFGLKAGINRSNVWDEKGQDFKADARTGFAGGAFITIPIIHFIGIQPEVLISQKGYQSSGTFLGNFYSNTRTTTYLDVPILFALKPSTMFTILAGPEYSYLLHQKDVTRFGSASTATEQEFQNENARKNIFGLIGGLDVNIKHVVISARAGWDLSNNNGDGTSTTPRYRNQWLQLTMGFRI</sequence>
<dbReference type="EMBL" id="PPSL01000002">
    <property type="protein sequence ID" value="PQJ11397.1"/>
    <property type="molecule type" value="Genomic_DNA"/>
</dbReference>
<organism evidence="3 4">
    <name type="scientific">Flavipsychrobacter stenotrophus</name>
    <dbReference type="NCBI Taxonomy" id="2077091"/>
    <lineage>
        <taxon>Bacteria</taxon>
        <taxon>Pseudomonadati</taxon>
        <taxon>Bacteroidota</taxon>
        <taxon>Chitinophagia</taxon>
        <taxon>Chitinophagales</taxon>
        <taxon>Chitinophagaceae</taxon>
        <taxon>Flavipsychrobacter</taxon>
    </lineage>
</organism>
<reference evidence="3 4" key="1">
    <citation type="submission" date="2018-01" db="EMBL/GenBank/DDBJ databases">
        <title>A novel member of the phylum Bacteroidetes isolated from glacier ice.</title>
        <authorList>
            <person name="Liu Q."/>
            <person name="Xin Y.-H."/>
        </authorList>
    </citation>
    <scope>NUCLEOTIDE SEQUENCE [LARGE SCALE GENOMIC DNA]</scope>
    <source>
        <strain evidence="3 4">RB1R16</strain>
    </source>
</reference>
<name>A0A2S7SXR3_9BACT</name>
<protein>
    <submittedName>
        <fullName evidence="3">PorT family protein</fullName>
    </submittedName>
</protein>